<dbReference type="EMBL" id="JWTA01000002">
    <property type="protein sequence ID" value="KIC64740.1"/>
    <property type="molecule type" value="Genomic_DNA"/>
</dbReference>
<comment type="caution">
    <text evidence="1">The sequence shown here is derived from an EMBL/GenBank/DDBJ whole genome shotgun (WGS) entry which is preliminary data.</text>
</comment>
<dbReference type="Pfam" id="PF13366">
    <property type="entry name" value="PDDEXK_3"/>
    <property type="match status" value="1"/>
</dbReference>
<dbReference type="NCBIfam" id="TIGR04256">
    <property type="entry name" value="GxxExxY"/>
    <property type="match status" value="1"/>
</dbReference>
<evidence type="ECO:0000313" key="1">
    <source>
        <dbReference type="EMBL" id="KIC64740.1"/>
    </source>
</evidence>
<dbReference type="OrthoDB" id="1119698at2"/>
<sequence>MITQSYLTDLTYKINGACIEVHKILGAGLLESVYHKCLEEEFRLRNIDFKSEFKIPVIYKGKEIQCDFFCDFLVEDLIVVELKAVSELNEIHRAQILNYINLMKKPKGILVNFNVKNLYHQGHETFVNKYYDMLF</sequence>
<dbReference type="InterPro" id="IPR011604">
    <property type="entry name" value="PDDEXK-like_dom_sf"/>
</dbReference>
<dbReference type="Proteomes" id="UP000031167">
    <property type="component" value="Unassembled WGS sequence"/>
</dbReference>
<gene>
    <name evidence="1" type="ORF">RM51_02150</name>
</gene>
<evidence type="ECO:0000313" key="2">
    <source>
        <dbReference type="Proteomes" id="UP000031167"/>
    </source>
</evidence>
<keyword evidence="2" id="KW-1185">Reference proteome</keyword>
<dbReference type="InterPro" id="IPR026350">
    <property type="entry name" value="GxxExxY"/>
</dbReference>
<proteinExistence type="predicted"/>
<dbReference type="STRING" id="363331.RM51_02150"/>
<dbReference type="Gene3D" id="3.90.320.10">
    <property type="match status" value="1"/>
</dbReference>
<name>A0A0B4DK34_9FLAO</name>
<reference evidence="1 2" key="1">
    <citation type="submission" date="2014-12" db="EMBL/GenBank/DDBJ databases">
        <title>Genome sequencing of Chryseobacterium taiwanense TPW19.</title>
        <authorList>
            <person name="Tan P.W."/>
            <person name="Chan K.-G."/>
        </authorList>
    </citation>
    <scope>NUCLEOTIDE SEQUENCE [LARGE SCALE GENOMIC DNA]</scope>
    <source>
        <strain evidence="1 2">TPW19</strain>
    </source>
</reference>
<accession>A0A0B4DK34</accession>
<dbReference type="AlphaFoldDB" id="A0A0B4DK34"/>
<protein>
    <submittedName>
        <fullName evidence="1">GxxExxY protein</fullName>
    </submittedName>
</protein>
<organism evidence="1 2">
    <name type="scientific">Chryseobacterium taiwanense</name>
    <dbReference type="NCBI Taxonomy" id="363331"/>
    <lineage>
        <taxon>Bacteria</taxon>
        <taxon>Pseudomonadati</taxon>
        <taxon>Bacteroidota</taxon>
        <taxon>Flavobacteriia</taxon>
        <taxon>Flavobacteriales</taxon>
        <taxon>Weeksellaceae</taxon>
        <taxon>Chryseobacterium group</taxon>
        <taxon>Chryseobacterium</taxon>
    </lineage>
</organism>
<dbReference type="RefSeq" id="WP_039364665.1">
    <property type="nucleotide sequence ID" value="NZ_JWTA01000002.1"/>
</dbReference>